<dbReference type="InterPro" id="IPR036390">
    <property type="entry name" value="WH_DNA-bd_sf"/>
</dbReference>
<dbReference type="InterPro" id="IPR005119">
    <property type="entry name" value="LysR_subst-bd"/>
</dbReference>
<keyword evidence="3" id="KW-0238">DNA-binding</keyword>
<dbReference type="Pfam" id="PF00126">
    <property type="entry name" value="HTH_1"/>
    <property type="match status" value="1"/>
</dbReference>
<comment type="similarity">
    <text evidence="1">Belongs to the LysR transcriptional regulatory family.</text>
</comment>
<evidence type="ECO:0000313" key="8">
    <source>
        <dbReference type="Proteomes" id="UP000601223"/>
    </source>
</evidence>
<feature type="region of interest" description="Disordered" evidence="5">
    <location>
        <begin position="305"/>
        <end position="325"/>
    </location>
</feature>
<organism evidence="7 8">
    <name type="scientific">Catellatospora bangladeshensis</name>
    <dbReference type="NCBI Taxonomy" id="310355"/>
    <lineage>
        <taxon>Bacteria</taxon>
        <taxon>Bacillati</taxon>
        <taxon>Actinomycetota</taxon>
        <taxon>Actinomycetes</taxon>
        <taxon>Micromonosporales</taxon>
        <taxon>Micromonosporaceae</taxon>
        <taxon>Catellatospora</taxon>
    </lineage>
</organism>
<dbReference type="EMBL" id="BONF01000042">
    <property type="protein sequence ID" value="GIF84994.1"/>
    <property type="molecule type" value="Genomic_DNA"/>
</dbReference>
<evidence type="ECO:0000256" key="2">
    <source>
        <dbReference type="ARBA" id="ARBA00023015"/>
    </source>
</evidence>
<evidence type="ECO:0000256" key="3">
    <source>
        <dbReference type="ARBA" id="ARBA00023125"/>
    </source>
</evidence>
<dbReference type="GO" id="GO:0003700">
    <property type="term" value="F:DNA-binding transcription factor activity"/>
    <property type="evidence" value="ECO:0007669"/>
    <property type="project" value="InterPro"/>
</dbReference>
<dbReference type="GO" id="GO:0032993">
    <property type="term" value="C:protein-DNA complex"/>
    <property type="evidence" value="ECO:0007669"/>
    <property type="project" value="TreeGrafter"/>
</dbReference>
<dbReference type="InterPro" id="IPR000847">
    <property type="entry name" value="LysR_HTH_N"/>
</dbReference>
<dbReference type="SUPFAM" id="SSF53850">
    <property type="entry name" value="Periplasmic binding protein-like II"/>
    <property type="match status" value="1"/>
</dbReference>
<protein>
    <submittedName>
        <fullName evidence="7">LysR family transcriptional regulator</fullName>
    </submittedName>
</protein>
<dbReference type="RefSeq" id="WP_203754114.1">
    <property type="nucleotide sequence ID" value="NZ_BONF01000042.1"/>
</dbReference>
<dbReference type="InterPro" id="IPR036388">
    <property type="entry name" value="WH-like_DNA-bd_sf"/>
</dbReference>
<keyword evidence="4" id="KW-0804">Transcription</keyword>
<dbReference type="PANTHER" id="PTHR30346">
    <property type="entry name" value="TRANSCRIPTIONAL DUAL REGULATOR HCAR-RELATED"/>
    <property type="match status" value="1"/>
</dbReference>
<dbReference type="Proteomes" id="UP000601223">
    <property type="component" value="Unassembled WGS sequence"/>
</dbReference>
<evidence type="ECO:0000259" key="6">
    <source>
        <dbReference type="PROSITE" id="PS50931"/>
    </source>
</evidence>
<dbReference type="PROSITE" id="PS50931">
    <property type="entry name" value="HTH_LYSR"/>
    <property type="match status" value="1"/>
</dbReference>
<proteinExistence type="inferred from homology"/>
<evidence type="ECO:0000256" key="4">
    <source>
        <dbReference type="ARBA" id="ARBA00023163"/>
    </source>
</evidence>
<name>A0A8J3JWJ5_9ACTN</name>
<dbReference type="SUPFAM" id="SSF46785">
    <property type="entry name" value="Winged helix' DNA-binding domain"/>
    <property type="match status" value="1"/>
</dbReference>
<evidence type="ECO:0000256" key="5">
    <source>
        <dbReference type="SAM" id="MobiDB-lite"/>
    </source>
</evidence>
<evidence type="ECO:0000313" key="7">
    <source>
        <dbReference type="EMBL" id="GIF84994.1"/>
    </source>
</evidence>
<dbReference type="Pfam" id="PF03466">
    <property type="entry name" value="LysR_substrate"/>
    <property type="match status" value="1"/>
</dbReference>
<sequence length="325" mass="34811">MDTRLLRVLVELADRGTLRAVAQATGYGTSAVSQQLAALTREVGTPLVERSGRTVRLTPAGRRLVGHARPILAAVDAARSALARGGEPGGTVQVAAYATVLSGDLIPVVQELAVSHPGLQVMLQEREPPEVTRLLDEDRVDLGFVYDYDLVPREFAGYAVRRLCETPLMLAVPAGRALPEVIDEPARLSALAGQSWVVNSRGPDDDELATRVCALAAYRPMIEHRADSLDLVLDLVAADLGVALLAAVVAPRPGVRFVPMPGLPVRRRMFAITRPGRQHWPAVALVIERVAAHAAGWARSGEPLVVGQAGDQGEHDDEQHDAYEA</sequence>
<keyword evidence="8" id="KW-1185">Reference proteome</keyword>
<dbReference type="AlphaFoldDB" id="A0A8J3JWJ5"/>
<keyword evidence="2" id="KW-0805">Transcription regulation</keyword>
<evidence type="ECO:0000256" key="1">
    <source>
        <dbReference type="ARBA" id="ARBA00009437"/>
    </source>
</evidence>
<reference evidence="7 8" key="1">
    <citation type="submission" date="2021-01" db="EMBL/GenBank/DDBJ databases">
        <title>Whole genome shotgun sequence of Catellatospora bangladeshensis NBRC 107357.</title>
        <authorList>
            <person name="Komaki H."/>
            <person name="Tamura T."/>
        </authorList>
    </citation>
    <scope>NUCLEOTIDE SEQUENCE [LARGE SCALE GENOMIC DNA]</scope>
    <source>
        <strain evidence="7 8">NBRC 107357</strain>
    </source>
</reference>
<gene>
    <name evidence="7" type="ORF">Cba03nite_63430</name>
</gene>
<feature type="domain" description="HTH lysR-type" evidence="6">
    <location>
        <begin position="1"/>
        <end position="58"/>
    </location>
</feature>
<dbReference type="Gene3D" id="1.10.10.10">
    <property type="entry name" value="Winged helix-like DNA-binding domain superfamily/Winged helix DNA-binding domain"/>
    <property type="match status" value="1"/>
</dbReference>
<dbReference type="Gene3D" id="3.40.190.10">
    <property type="entry name" value="Periplasmic binding protein-like II"/>
    <property type="match status" value="2"/>
</dbReference>
<comment type="caution">
    <text evidence="7">The sequence shown here is derived from an EMBL/GenBank/DDBJ whole genome shotgun (WGS) entry which is preliminary data.</text>
</comment>
<dbReference type="PANTHER" id="PTHR30346:SF29">
    <property type="entry name" value="LYSR SUBSTRATE-BINDING"/>
    <property type="match status" value="1"/>
</dbReference>
<accession>A0A8J3JWJ5</accession>
<dbReference type="GO" id="GO:0003677">
    <property type="term" value="F:DNA binding"/>
    <property type="evidence" value="ECO:0007669"/>
    <property type="project" value="UniProtKB-KW"/>
</dbReference>